<dbReference type="InterPro" id="IPR003594">
    <property type="entry name" value="HATPase_dom"/>
</dbReference>
<dbReference type="Pfam" id="PF00512">
    <property type="entry name" value="HisKA"/>
    <property type="match status" value="1"/>
</dbReference>
<dbReference type="CDD" id="cd00082">
    <property type="entry name" value="HisKA"/>
    <property type="match status" value="1"/>
</dbReference>
<dbReference type="InterPro" id="IPR004358">
    <property type="entry name" value="Sig_transdc_His_kin-like_C"/>
</dbReference>
<evidence type="ECO:0000256" key="4">
    <source>
        <dbReference type="ARBA" id="ARBA00022553"/>
    </source>
</evidence>
<keyword evidence="6 11" id="KW-0418">Kinase</keyword>
<feature type="compositionally biased region" description="Low complexity" evidence="9">
    <location>
        <begin position="446"/>
        <end position="457"/>
    </location>
</feature>
<keyword evidence="5" id="KW-0808">Transferase</keyword>
<keyword evidence="12" id="KW-1185">Reference proteome</keyword>
<evidence type="ECO:0000313" key="12">
    <source>
        <dbReference type="Proteomes" id="UP001205740"/>
    </source>
</evidence>
<dbReference type="EC" id="2.7.13.3" evidence="3"/>
<evidence type="ECO:0000259" key="10">
    <source>
        <dbReference type="PROSITE" id="PS50109"/>
    </source>
</evidence>
<dbReference type="InterPro" id="IPR036890">
    <property type="entry name" value="HATPase_C_sf"/>
</dbReference>
<comment type="caution">
    <text evidence="11">The sequence shown here is derived from an EMBL/GenBank/DDBJ whole genome shotgun (WGS) entry which is preliminary data.</text>
</comment>
<dbReference type="SUPFAM" id="SSF55874">
    <property type="entry name" value="ATPase domain of HSP90 chaperone/DNA topoisomerase II/histidine kinase"/>
    <property type="match status" value="1"/>
</dbReference>
<feature type="compositionally biased region" description="Pro residues" evidence="9">
    <location>
        <begin position="458"/>
        <end position="470"/>
    </location>
</feature>
<protein>
    <recommendedName>
        <fullName evidence="8">Sensor-like histidine kinase SenX3</fullName>
        <ecNumber evidence="3">2.7.13.3</ecNumber>
    </recommendedName>
</protein>
<sequence>MSVALAVVVVVAVLLIAVAAATGWVLGRRRSGAESRRAATLRAASNLGPAAVGDDGTDASLADERPEVLLEHGNETVDGRMSKAALLAMIVQSTDTGIAVVDEHRDVVLFNGRATALGLVSSGLLDDEVWRTASVVLESGEDADVELVPTPPVNGFVSTARAIVPPVAVRCLVRLVTDGTERYAVVYGTDDSDNMRLEATRRDFVANVSHELKTPVGAIGLLTEALLESEDDPEAVRHFGERVITESVRMGNMVNELIALSRLQGAEKLHEIDDVSVDELIDEAVHRAQVGAEAAGITLDTDPPSGLFVRGDRTLLLTALNNLIANAIAYSPANTRVSVSRRVITDRLPAPTIPGATATPTDRPMVAIAVTDRGIGIAPRDQQRVFERFFRVDKARSRATGGTGLGLAIVKHVAANHDGAITLWSRPGTGSTFTLAIPQARVPADAATTPSGRTATRPAPPRTTHPPRTNPEPRVLETKEINR</sequence>
<reference evidence="11 12" key="1">
    <citation type="submission" date="2022-06" db="EMBL/GenBank/DDBJ databases">
        <title>Genomic Encyclopedia of Archaeal and Bacterial Type Strains, Phase II (KMG-II): from individual species to whole genera.</title>
        <authorList>
            <person name="Goeker M."/>
        </authorList>
    </citation>
    <scope>NUCLEOTIDE SEQUENCE [LARGE SCALE GENOMIC DNA]</scope>
    <source>
        <strain evidence="11 12">DSM 45037</strain>
    </source>
</reference>
<dbReference type="InterPro" id="IPR050351">
    <property type="entry name" value="BphY/WalK/GraS-like"/>
</dbReference>
<keyword evidence="4" id="KW-0597">Phosphoprotein</keyword>
<evidence type="ECO:0000256" key="6">
    <source>
        <dbReference type="ARBA" id="ARBA00022777"/>
    </source>
</evidence>
<feature type="domain" description="Histidine kinase" evidence="10">
    <location>
        <begin position="207"/>
        <end position="441"/>
    </location>
</feature>
<evidence type="ECO:0000256" key="9">
    <source>
        <dbReference type="SAM" id="MobiDB-lite"/>
    </source>
</evidence>
<comment type="subcellular location">
    <subcellularLocation>
        <location evidence="2">Cell membrane</location>
    </subcellularLocation>
</comment>
<evidence type="ECO:0000256" key="7">
    <source>
        <dbReference type="ARBA" id="ARBA00023012"/>
    </source>
</evidence>
<dbReference type="Gene3D" id="1.10.287.130">
    <property type="match status" value="1"/>
</dbReference>
<dbReference type="InterPro" id="IPR036097">
    <property type="entry name" value="HisK_dim/P_sf"/>
</dbReference>
<dbReference type="SUPFAM" id="SSF47384">
    <property type="entry name" value="Homodimeric domain of signal transducing histidine kinase"/>
    <property type="match status" value="1"/>
</dbReference>
<dbReference type="PANTHER" id="PTHR45453:SF1">
    <property type="entry name" value="PHOSPHATE REGULON SENSOR PROTEIN PHOR"/>
    <property type="match status" value="1"/>
</dbReference>
<dbReference type="GO" id="GO:0016301">
    <property type="term" value="F:kinase activity"/>
    <property type="evidence" value="ECO:0007669"/>
    <property type="project" value="UniProtKB-KW"/>
</dbReference>
<dbReference type="PRINTS" id="PR00344">
    <property type="entry name" value="BCTRLSENSOR"/>
</dbReference>
<dbReference type="CDD" id="cd00075">
    <property type="entry name" value="HATPase"/>
    <property type="match status" value="1"/>
</dbReference>
<evidence type="ECO:0000256" key="1">
    <source>
        <dbReference type="ARBA" id="ARBA00000085"/>
    </source>
</evidence>
<dbReference type="PROSITE" id="PS50109">
    <property type="entry name" value="HIS_KIN"/>
    <property type="match status" value="1"/>
</dbReference>
<evidence type="ECO:0000256" key="8">
    <source>
        <dbReference type="ARBA" id="ARBA00039401"/>
    </source>
</evidence>
<keyword evidence="7" id="KW-0902">Two-component regulatory system</keyword>
<dbReference type="Proteomes" id="UP001205740">
    <property type="component" value="Unassembled WGS sequence"/>
</dbReference>
<dbReference type="SMART" id="SM00387">
    <property type="entry name" value="HATPase_c"/>
    <property type="match status" value="1"/>
</dbReference>
<dbReference type="Gene3D" id="3.30.565.10">
    <property type="entry name" value="Histidine kinase-like ATPase, C-terminal domain"/>
    <property type="match status" value="1"/>
</dbReference>
<evidence type="ECO:0000256" key="3">
    <source>
        <dbReference type="ARBA" id="ARBA00012438"/>
    </source>
</evidence>
<dbReference type="EMBL" id="JAMTCG010000005">
    <property type="protein sequence ID" value="MCP2161817.1"/>
    <property type="molecule type" value="Genomic_DNA"/>
</dbReference>
<organism evidence="11 12">
    <name type="scientific">Williamsia serinedens</name>
    <dbReference type="NCBI Taxonomy" id="391736"/>
    <lineage>
        <taxon>Bacteria</taxon>
        <taxon>Bacillati</taxon>
        <taxon>Actinomycetota</taxon>
        <taxon>Actinomycetes</taxon>
        <taxon>Mycobacteriales</taxon>
        <taxon>Nocardiaceae</taxon>
        <taxon>Williamsia</taxon>
    </lineage>
</organism>
<dbReference type="InterPro" id="IPR003661">
    <property type="entry name" value="HisK_dim/P_dom"/>
</dbReference>
<feature type="region of interest" description="Disordered" evidence="9">
    <location>
        <begin position="442"/>
        <end position="483"/>
    </location>
</feature>
<comment type="catalytic activity">
    <reaction evidence="1">
        <text>ATP + protein L-histidine = ADP + protein N-phospho-L-histidine.</text>
        <dbReference type="EC" id="2.7.13.3"/>
    </reaction>
</comment>
<dbReference type="RefSeq" id="WP_253655391.1">
    <property type="nucleotide sequence ID" value="NZ_BAAAOE010000001.1"/>
</dbReference>
<accession>A0ABT1H4Z9</accession>
<dbReference type="Pfam" id="PF02518">
    <property type="entry name" value="HATPase_c"/>
    <property type="match status" value="1"/>
</dbReference>
<name>A0ABT1H4Z9_9NOCA</name>
<dbReference type="PANTHER" id="PTHR45453">
    <property type="entry name" value="PHOSPHATE REGULON SENSOR PROTEIN PHOR"/>
    <property type="match status" value="1"/>
</dbReference>
<evidence type="ECO:0000256" key="5">
    <source>
        <dbReference type="ARBA" id="ARBA00022679"/>
    </source>
</evidence>
<proteinExistence type="predicted"/>
<feature type="compositionally biased region" description="Basic and acidic residues" evidence="9">
    <location>
        <begin position="474"/>
        <end position="483"/>
    </location>
</feature>
<evidence type="ECO:0000256" key="2">
    <source>
        <dbReference type="ARBA" id="ARBA00004236"/>
    </source>
</evidence>
<dbReference type="InterPro" id="IPR005467">
    <property type="entry name" value="His_kinase_dom"/>
</dbReference>
<dbReference type="SMART" id="SM00388">
    <property type="entry name" value="HisKA"/>
    <property type="match status" value="1"/>
</dbReference>
<gene>
    <name evidence="11" type="ORF">LX12_003016</name>
</gene>
<evidence type="ECO:0000313" key="11">
    <source>
        <dbReference type="EMBL" id="MCP2161817.1"/>
    </source>
</evidence>